<evidence type="ECO:0000313" key="2">
    <source>
        <dbReference type="Proteomes" id="UP000092377"/>
    </source>
</evidence>
<dbReference type="EMBL" id="LZEY01000009">
    <property type="protein sequence ID" value="OBU12079.1"/>
    <property type="molecule type" value="Genomic_DNA"/>
</dbReference>
<protein>
    <submittedName>
        <fullName evidence="1">Uncharacterized protein</fullName>
    </submittedName>
</protein>
<sequence length="113" mass="12550">MKSFLHYRLITFSALIICGVFTGSCRAEIDTQCQLLFRQTIFDSGDYTCISEGPVPACPEICHPVSSYDKEADVICFKKDDPFGKETKLIKSVSVPDRCELTLPVAVKPPAEQ</sequence>
<keyword evidence="2" id="KW-1185">Reference proteome</keyword>
<gene>
    <name evidence="1" type="ORF">AYY18_17145</name>
</gene>
<dbReference type="AlphaFoldDB" id="A0A1B8HR68"/>
<name>A0A1B8HR68_9GAMM</name>
<accession>A0A1B8HR68</accession>
<reference evidence="2" key="1">
    <citation type="submission" date="2016-06" db="EMBL/GenBank/DDBJ databases">
        <authorList>
            <person name="Butler K."/>
        </authorList>
    </citation>
    <scope>NUCLEOTIDE SEQUENCE [LARGE SCALE GENOMIC DNA]</scope>
    <source>
        <strain evidence="2">GCSL-Mp20</strain>
    </source>
</reference>
<evidence type="ECO:0000313" key="1">
    <source>
        <dbReference type="EMBL" id="OBU12079.1"/>
    </source>
</evidence>
<organism evidence="1 2">
    <name type="scientific">Morganella psychrotolerans</name>
    <dbReference type="NCBI Taxonomy" id="368603"/>
    <lineage>
        <taxon>Bacteria</taxon>
        <taxon>Pseudomonadati</taxon>
        <taxon>Pseudomonadota</taxon>
        <taxon>Gammaproteobacteria</taxon>
        <taxon>Enterobacterales</taxon>
        <taxon>Morganellaceae</taxon>
        <taxon>Morganella</taxon>
    </lineage>
</organism>
<proteinExistence type="predicted"/>
<comment type="caution">
    <text evidence="1">The sequence shown here is derived from an EMBL/GenBank/DDBJ whole genome shotgun (WGS) entry which is preliminary data.</text>
</comment>
<dbReference type="PROSITE" id="PS51257">
    <property type="entry name" value="PROKAR_LIPOPROTEIN"/>
    <property type="match status" value="1"/>
</dbReference>
<dbReference type="Proteomes" id="UP000092377">
    <property type="component" value="Unassembled WGS sequence"/>
</dbReference>